<reference evidence="4" key="1">
    <citation type="submission" date="2011-02" db="EMBL/GenBank/DDBJ databases">
        <title>The complete genome of Planctomyces brasiliensis DSM 5305.</title>
        <authorList>
            <person name="Lucas S."/>
            <person name="Copeland A."/>
            <person name="Lapidus A."/>
            <person name="Bruce D."/>
            <person name="Goodwin L."/>
            <person name="Pitluck S."/>
            <person name="Kyrpides N."/>
            <person name="Mavromatis K."/>
            <person name="Pagani I."/>
            <person name="Ivanova N."/>
            <person name="Ovchinnikova G."/>
            <person name="Lu M."/>
            <person name="Detter J.C."/>
            <person name="Han C."/>
            <person name="Land M."/>
            <person name="Hauser L."/>
            <person name="Markowitz V."/>
            <person name="Cheng J.-F."/>
            <person name="Hugenholtz P."/>
            <person name="Woyke T."/>
            <person name="Wu D."/>
            <person name="Tindall B."/>
            <person name="Pomrenke H.G."/>
            <person name="Brambilla E."/>
            <person name="Klenk H.-P."/>
            <person name="Eisen J.A."/>
        </authorList>
    </citation>
    <scope>NUCLEOTIDE SEQUENCE [LARGE SCALE GENOMIC DNA]</scope>
    <source>
        <strain evidence="4">ATCC 49424 / DSM 5305 / JCM 21570 / NBRC 103401 / IFAM 1448</strain>
    </source>
</reference>
<dbReference type="InterPro" id="IPR020904">
    <property type="entry name" value="Sc_DH/Rdtase_CS"/>
</dbReference>
<dbReference type="InterPro" id="IPR036291">
    <property type="entry name" value="NAD(P)-bd_dom_sf"/>
</dbReference>
<dbReference type="STRING" id="756272.Plabr_1654"/>
<comment type="similarity">
    <text evidence="1">Belongs to the short-chain dehydrogenases/reductases (SDR) family.</text>
</comment>
<dbReference type="InterPro" id="IPR002347">
    <property type="entry name" value="SDR_fam"/>
</dbReference>
<keyword evidence="2" id="KW-0560">Oxidoreductase</keyword>
<dbReference type="GO" id="GO:0016491">
    <property type="term" value="F:oxidoreductase activity"/>
    <property type="evidence" value="ECO:0007669"/>
    <property type="project" value="UniProtKB-KW"/>
</dbReference>
<accession>F0ST54</accession>
<dbReference type="PRINTS" id="PR00081">
    <property type="entry name" value="GDHRDH"/>
</dbReference>
<dbReference type="EMBL" id="CP002546">
    <property type="protein sequence ID" value="ADY59265.1"/>
    <property type="molecule type" value="Genomic_DNA"/>
</dbReference>
<dbReference type="OrthoDB" id="9808814at2"/>
<dbReference type="eggNOG" id="COG0300">
    <property type="taxonomic scope" value="Bacteria"/>
</dbReference>
<sequence length="244" mass="26570">MNGRNQFGCAVIIGASSGIGAELARQLAARGYRLGLAARRVEKLQELSDQLATETVVCPLDVSQPERAQTALRELIEQLGDVDLFVLSAGVGHENPEFDWSLEADTLQVNVLGFAAVANVATHHLEQRGAGMLVGLSSIAAVRGNGAAPAYGASKAFVSHYLKALRHRFAKAGRVIHVLDVQPGFVDTAMAKGDGLFWVAPVDKAARQILHAIDRKRKQVYVTKRWRLIACLLKLLPDWLYHKM</sequence>
<name>F0ST54_RUBBR</name>
<protein>
    <submittedName>
        <fullName evidence="3">Short-chain dehydrogenase/reductase SDR</fullName>
    </submittedName>
</protein>
<evidence type="ECO:0000313" key="3">
    <source>
        <dbReference type="EMBL" id="ADY59265.1"/>
    </source>
</evidence>
<evidence type="ECO:0000256" key="1">
    <source>
        <dbReference type="ARBA" id="ARBA00006484"/>
    </source>
</evidence>
<dbReference type="PANTHER" id="PTHR44196">
    <property type="entry name" value="DEHYDROGENASE/REDUCTASE SDR FAMILY MEMBER 7B"/>
    <property type="match status" value="1"/>
</dbReference>
<organism evidence="3 4">
    <name type="scientific">Rubinisphaera brasiliensis (strain ATCC 49424 / DSM 5305 / JCM 21570 / IAM 15109 / NBRC 103401 / IFAM 1448)</name>
    <name type="common">Planctomyces brasiliensis</name>
    <dbReference type="NCBI Taxonomy" id="756272"/>
    <lineage>
        <taxon>Bacteria</taxon>
        <taxon>Pseudomonadati</taxon>
        <taxon>Planctomycetota</taxon>
        <taxon>Planctomycetia</taxon>
        <taxon>Planctomycetales</taxon>
        <taxon>Planctomycetaceae</taxon>
        <taxon>Rubinisphaera</taxon>
    </lineage>
</organism>
<proteinExistence type="inferred from homology"/>
<keyword evidence="4" id="KW-1185">Reference proteome</keyword>
<evidence type="ECO:0000256" key="2">
    <source>
        <dbReference type="ARBA" id="ARBA00023002"/>
    </source>
</evidence>
<dbReference type="RefSeq" id="WP_013627992.1">
    <property type="nucleotide sequence ID" value="NC_015174.1"/>
</dbReference>
<dbReference type="HOGENOM" id="CLU_010194_2_1_0"/>
<dbReference type="SUPFAM" id="SSF51735">
    <property type="entry name" value="NAD(P)-binding Rossmann-fold domains"/>
    <property type="match status" value="1"/>
</dbReference>
<dbReference type="AlphaFoldDB" id="F0ST54"/>
<dbReference type="GO" id="GO:0016020">
    <property type="term" value="C:membrane"/>
    <property type="evidence" value="ECO:0007669"/>
    <property type="project" value="TreeGrafter"/>
</dbReference>
<dbReference type="PROSITE" id="PS00061">
    <property type="entry name" value="ADH_SHORT"/>
    <property type="match status" value="1"/>
</dbReference>
<dbReference type="Gene3D" id="3.40.50.720">
    <property type="entry name" value="NAD(P)-binding Rossmann-like Domain"/>
    <property type="match status" value="1"/>
</dbReference>
<dbReference type="KEGG" id="pbs:Plabr_1654"/>
<gene>
    <name evidence="3" type="ordered locus">Plabr_1654</name>
</gene>
<dbReference type="Proteomes" id="UP000006860">
    <property type="component" value="Chromosome"/>
</dbReference>
<evidence type="ECO:0000313" key="4">
    <source>
        <dbReference type="Proteomes" id="UP000006860"/>
    </source>
</evidence>
<dbReference type="Pfam" id="PF00106">
    <property type="entry name" value="adh_short"/>
    <property type="match status" value="1"/>
</dbReference>
<dbReference type="PANTHER" id="PTHR44196:SF3">
    <property type="entry name" value="SHORT CHAIN DEHYDROGENASE FAMILY PROTEIN"/>
    <property type="match status" value="1"/>
</dbReference>